<dbReference type="Proteomes" id="UP000265566">
    <property type="component" value="Chromosome 5"/>
</dbReference>
<gene>
    <name evidence="1" type="ORF">MtrunA17_Chr5g0406361</name>
</gene>
<evidence type="ECO:0000313" key="2">
    <source>
        <dbReference type="Proteomes" id="UP000265566"/>
    </source>
</evidence>
<sequence>MTKRETMATLSPKKSCRYGIRSISLPTRSHPSTIKIQEELNKFKSYEAMSSSSSSSKVETICFGLYVLVNVYKCMEDVLKLAMTQQALFSHKNEKWVDELVECPVRFLDILGETRDVIMLMKGNFQELQSALRRRKFEEYVIESYVSSYWSLRRSMKKSCTKSLFLLKQIDESFGGCFPLDVNQHISSIVRVFREVSLITSSIFQSLVEFLASPIFKTKVNKWKFVSRVLMRKGGFDCNYQEENINELEKVDLALCRLMVIDNTDMDFDEVEKIQCVHKEVEAIVVVIEGFENGLDCLFKHLINTRVSFLNILSP</sequence>
<evidence type="ECO:0000313" key="1">
    <source>
        <dbReference type="EMBL" id="RHN54401.1"/>
    </source>
</evidence>
<dbReference type="AlphaFoldDB" id="A0A396HPH4"/>
<dbReference type="OrthoDB" id="1701699at2759"/>
<dbReference type="EMBL" id="PSQE01000005">
    <property type="protein sequence ID" value="RHN54401.1"/>
    <property type="molecule type" value="Genomic_DNA"/>
</dbReference>
<dbReference type="PANTHER" id="PTHR33070:SF116">
    <property type="entry name" value="DUF241 DOMAIN PROTEIN"/>
    <property type="match status" value="1"/>
</dbReference>
<proteinExistence type="predicted"/>
<evidence type="ECO:0008006" key="3">
    <source>
        <dbReference type="Google" id="ProtNLM"/>
    </source>
</evidence>
<dbReference type="InterPro" id="IPR004320">
    <property type="entry name" value="BPS1_pln"/>
</dbReference>
<dbReference type="GO" id="GO:0048364">
    <property type="term" value="P:root development"/>
    <property type="evidence" value="ECO:0007669"/>
    <property type="project" value="InterPro"/>
</dbReference>
<accession>A0A396HPH4</accession>
<dbReference type="PANTHER" id="PTHR33070">
    <property type="entry name" value="OS06G0725500 PROTEIN"/>
    <property type="match status" value="1"/>
</dbReference>
<dbReference type="Gramene" id="rna29431">
    <property type="protein sequence ID" value="RHN54401.1"/>
    <property type="gene ID" value="gene29431"/>
</dbReference>
<dbReference type="Pfam" id="PF03087">
    <property type="entry name" value="BPS1"/>
    <property type="match status" value="1"/>
</dbReference>
<protein>
    <recommendedName>
        <fullName evidence="3">DUF241 domain protein</fullName>
    </recommendedName>
</protein>
<reference evidence="2" key="1">
    <citation type="journal article" date="2018" name="Nat. Plants">
        <title>Whole-genome landscape of Medicago truncatula symbiotic genes.</title>
        <authorList>
            <person name="Pecrix Y."/>
            <person name="Staton S.E."/>
            <person name="Sallet E."/>
            <person name="Lelandais-Briere C."/>
            <person name="Moreau S."/>
            <person name="Carrere S."/>
            <person name="Blein T."/>
            <person name="Jardinaud M.F."/>
            <person name="Latrasse D."/>
            <person name="Zouine M."/>
            <person name="Zahm M."/>
            <person name="Kreplak J."/>
            <person name="Mayjonade B."/>
            <person name="Satge C."/>
            <person name="Perez M."/>
            <person name="Cauet S."/>
            <person name="Marande W."/>
            <person name="Chantry-Darmon C."/>
            <person name="Lopez-Roques C."/>
            <person name="Bouchez O."/>
            <person name="Berard A."/>
            <person name="Debelle F."/>
            <person name="Munos S."/>
            <person name="Bendahmane A."/>
            <person name="Berges H."/>
            <person name="Niebel A."/>
            <person name="Buitink J."/>
            <person name="Frugier F."/>
            <person name="Benhamed M."/>
            <person name="Crespi M."/>
            <person name="Gouzy J."/>
            <person name="Gamas P."/>
        </authorList>
    </citation>
    <scope>NUCLEOTIDE SEQUENCE [LARGE SCALE GENOMIC DNA]</scope>
    <source>
        <strain evidence="2">cv. Jemalong A17</strain>
    </source>
</reference>
<comment type="caution">
    <text evidence="1">The sequence shown here is derived from an EMBL/GenBank/DDBJ whole genome shotgun (WGS) entry which is preliminary data.</text>
</comment>
<dbReference type="GO" id="GO:0048367">
    <property type="term" value="P:shoot system development"/>
    <property type="evidence" value="ECO:0007669"/>
    <property type="project" value="InterPro"/>
</dbReference>
<name>A0A396HPH4_MEDTR</name>
<organism evidence="1 2">
    <name type="scientific">Medicago truncatula</name>
    <name type="common">Barrel medic</name>
    <name type="synonym">Medicago tribuloides</name>
    <dbReference type="NCBI Taxonomy" id="3880"/>
    <lineage>
        <taxon>Eukaryota</taxon>
        <taxon>Viridiplantae</taxon>
        <taxon>Streptophyta</taxon>
        <taxon>Embryophyta</taxon>
        <taxon>Tracheophyta</taxon>
        <taxon>Spermatophyta</taxon>
        <taxon>Magnoliopsida</taxon>
        <taxon>eudicotyledons</taxon>
        <taxon>Gunneridae</taxon>
        <taxon>Pentapetalae</taxon>
        <taxon>rosids</taxon>
        <taxon>fabids</taxon>
        <taxon>Fabales</taxon>
        <taxon>Fabaceae</taxon>
        <taxon>Papilionoideae</taxon>
        <taxon>50 kb inversion clade</taxon>
        <taxon>NPAAA clade</taxon>
        <taxon>Hologalegina</taxon>
        <taxon>IRL clade</taxon>
        <taxon>Trifolieae</taxon>
        <taxon>Medicago</taxon>
    </lineage>
</organism>